<organism evidence="4 5">
    <name type="scientific">Monosporascus ibericus</name>
    <dbReference type="NCBI Taxonomy" id="155417"/>
    <lineage>
        <taxon>Eukaryota</taxon>
        <taxon>Fungi</taxon>
        <taxon>Dikarya</taxon>
        <taxon>Ascomycota</taxon>
        <taxon>Pezizomycotina</taxon>
        <taxon>Sordariomycetes</taxon>
        <taxon>Xylariomycetidae</taxon>
        <taxon>Xylariales</taxon>
        <taxon>Xylariales incertae sedis</taxon>
        <taxon>Monosporascus</taxon>
    </lineage>
</organism>
<reference evidence="4 5" key="1">
    <citation type="submission" date="2018-06" db="EMBL/GenBank/DDBJ databases">
        <title>Complete Genomes of Monosporascus.</title>
        <authorList>
            <person name="Robinson A.J."/>
            <person name="Natvig D.O."/>
        </authorList>
    </citation>
    <scope>NUCLEOTIDE SEQUENCE [LARGE SCALE GENOMIC DNA]</scope>
    <source>
        <strain evidence="4 5">CBS 110550</strain>
    </source>
</reference>
<feature type="compositionally biased region" description="Acidic residues" evidence="3">
    <location>
        <begin position="336"/>
        <end position="354"/>
    </location>
</feature>
<dbReference type="GO" id="GO:0003677">
    <property type="term" value="F:DNA binding"/>
    <property type="evidence" value="ECO:0007669"/>
    <property type="project" value="TreeGrafter"/>
</dbReference>
<accession>A0A4Q4SUL2</accession>
<dbReference type="GO" id="GO:0005730">
    <property type="term" value="C:nucleolus"/>
    <property type="evidence" value="ECO:0007669"/>
    <property type="project" value="TreeGrafter"/>
</dbReference>
<dbReference type="OrthoDB" id="5430658at2759"/>
<dbReference type="SMART" id="SM00784">
    <property type="entry name" value="SPT2"/>
    <property type="match status" value="1"/>
</dbReference>
<feature type="region of interest" description="Disordered" evidence="3">
    <location>
        <begin position="204"/>
        <end position="421"/>
    </location>
</feature>
<evidence type="ECO:0000313" key="4">
    <source>
        <dbReference type="EMBL" id="RYO82614.1"/>
    </source>
</evidence>
<feature type="compositionally biased region" description="Polar residues" evidence="3">
    <location>
        <begin position="89"/>
        <end position="117"/>
    </location>
</feature>
<dbReference type="Proteomes" id="UP000293360">
    <property type="component" value="Unassembled WGS sequence"/>
</dbReference>
<evidence type="ECO:0000256" key="1">
    <source>
        <dbReference type="ARBA" id="ARBA00006461"/>
    </source>
</evidence>
<gene>
    <name evidence="4" type="ORF">DL764_009585</name>
</gene>
<evidence type="ECO:0000256" key="3">
    <source>
        <dbReference type="SAM" id="MobiDB-lite"/>
    </source>
</evidence>
<keyword evidence="2" id="KW-0175">Coiled coil</keyword>
<feature type="compositionally biased region" description="Low complexity" evidence="3">
    <location>
        <begin position="358"/>
        <end position="372"/>
    </location>
</feature>
<dbReference type="InterPro" id="IPR013256">
    <property type="entry name" value="Chromatin_SPT2"/>
</dbReference>
<dbReference type="CDD" id="cd22265">
    <property type="entry name" value="UDM1_RNF168"/>
    <property type="match status" value="1"/>
</dbReference>
<dbReference type="Pfam" id="PF08243">
    <property type="entry name" value="SPT2"/>
    <property type="match status" value="1"/>
</dbReference>
<feature type="compositionally biased region" description="Low complexity" evidence="3">
    <location>
        <begin position="295"/>
        <end position="314"/>
    </location>
</feature>
<dbReference type="STRING" id="155417.A0A4Q4SUL2"/>
<feature type="compositionally biased region" description="Basic and acidic residues" evidence="3">
    <location>
        <begin position="204"/>
        <end position="216"/>
    </location>
</feature>
<evidence type="ECO:0008006" key="6">
    <source>
        <dbReference type="Google" id="ProtNLM"/>
    </source>
</evidence>
<comment type="similarity">
    <text evidence="1">Belongs to the SPT2 family.</text>
</comment>
<evidence type="ECO:0000256" key="2">
    <source>
        <dbReference type="ARBA" id="ARBA00023054"/>
    </source>
</evidence>
<evidence type="ECO:0000313" key="5">
    <source>
        <dbReference type="Proteomes" id="UP000293360"/>
    </source>
</evidence>
<feature type="compositionally biased region" description="Low complexity" evidence="3">
    <location>
        <begin position="122"/>
        <end position="134"/>
    </location>
</feature>
<keyword evidence="5" id="KW-1185">Reference proteome</keyword>
<name>A0A4Q4SUL2_9PEZI</name>
<feature type="compositionally biased region" description="Basic and acidic residues" evidence="3">
    <location>
        <begin position="392"/>
        <end position="413"/>
    </location>
</feature>
<comment type="caution">
    <text evidence="4">The sequence shown here is derived from an EMBL/GenBank/DDBJ whole genome shotgun (WGS) entry which is preliminary data.</text>
</comment>
<dbReference type="EMBL" id="QJNU01000933">
    <property type="protein sequence ID" value="RYO82614.1"/>
    <property type="molecule type" value="Genomic_DNA"/>
</dbReference>
<feature type="compositionally biased region" description="Pro residues" evidence="3">
    <location>
        <begin position="154"/>
        <end position="163"/>
    </location>
</feature>
<dbReference type="PANTHER" id="PTHR22691:SF8">
    <property type="entry name" value="PROTEIN SPT2 HOMOLOG"/>
    <property type="match status" value="1"/>
</dbReference>
<dbReference type="GO" id="GO:0042393">
    <property type="term" value="F:histone binding"/>
    <property type="evidence" value="ECO:0007669"/>
    <property type="project" value="TreeGrafter"/>
</dbReference>
<protein>
    <recommendedName>
        <fullName evidence="6">SPT2 chromatin protein</fullName>
    </recommendedName>
</protein>
<dbReference type="AlphaFoldDB" id="A0A4Q4SUL2"/>
<sequence length="421" mass="44526">MPIGDLLAEISGERPSPVAKTPPPSGIKRKADDLNGDSTKVAKARHTDVSTSKITGDFQGSLIGLSRSDSRPAAKTAYAGTSARRRSPQPHQTSSPYTNGRSSKQTATNGQHASGSIVNGRPAPSSASSSAQRKPASDVVSRPKLNPPSLSAPKMPPAKPSPTTPTASDPGKAPKKGSFAEIMARGAKAQQVMGKVGVIQHKAIEKPVVKKDREPAKPGAKTPTGKPYLGNARLTTMPSRDAPRPAGQVANAQRNGAGKDGKQAGKQRPGSSGGDAQEKKVKKSAMATTGYTGTARPKPGASSSKSSSARNGKPQASSRAGGLLGPPKSSRRSREDDYDEDLDDFIEYDDEDEPDPRGPGYSYGYDSDASSDMEAGLSDIDEEEARATKVAIQEDKREQELEEKLRRQKEERKKRLNQGQR</sequence>
<proteinExistence type="inferred from homology"/>
<feature type="region of interest" description="Disordered" evidence="3">
    <location>
        <begin position="1"/>
        <end position="189"/>
    </location>
</feature>
<dbReference type="GO" id="GO:0006360">
    <property type="term" value="P:transcription by RNA polymerase I"/>
    <property type="evidence" value="ECO:0007669"/>
    <property type="project" value="TreeGrafter"/>
</dbReference>
<dbReference type="PANTHER" id="PTHR22691">
    <property type="entry name" value="YEAST SPT2-RELATED"/>
    <property type="match status" value="1"/>
</dbReference>
<dbReference type="GO" id="GO:0006334">
    <property type="term" value="P:nucleosome assembly"/>
    <property type="evidence" value="ECO:0007669"/>
    <property type="project" value="TreeGrafter"/>
</dbReference>